<dbReference type="InterPro" id="IPR052179">
    <property type="entry name" value="DD-CPase-like"/>
</dbReference>
<keyword evidence="2" id="KW-0378">Hydrolase</keyword>
<dbReference type="InterPro" id="IPR058193">
    <property type="entry name" value="VanY/YodJ_core_dom"/>
</dbReference>
<dbReference type="GO" id="GO:0006508">
    <property type="term" value="P:proteolysis"/>
    <property type="evidence" value="ECO:0007669"/>
    <property type="project" value="InterPro"/>
</dbReference>
<evidence type="ECO:0000313" key="3">
    <source>
        <dbReference type="Proteomes" id="UP000189670"/>
    </source>
</evidence>
<dbReference type="AlphaFoldDB" id="A0A1V1PFX2"/>
<dbReference type="PANTHER" id="PTHR34385:SF1">
    <property type="entry name" value="PEPTIDOGLYCAN L-ALANYL-D-GLUTAMATE ENDOPEPTIDASE CWLK"/>
    <property type="match status" value="1"/>
</dbReference>
<evidence type="ECO:0000259" key="1">
    <source>
        <dbReference type="Pfam" id="PF02557"/>
    </source>
</evidence>
<dbReference type="EMBL" id="ATBP01000038">
    <property type="protein sequence ID" value="ETR73791.1"/>
    <property type="molecule type" value="Genomic_DNA"/>
</dbReference>
<dbReference type="Gene3D" id="3.30.1380.10">
    <property type="match status" value="1"/>
</dbReference>
<sequence length="274" mass="32464">MNIEKLNSMYVNSFDFDEQLKNDGVKSDTIERIKNQRLQRQIDNPLITIESYQNASIHFEQVIIINNHQIQARKELQLQKIPSGWVIQNEKVHSSKTVPRNMLDKFGFPVGVHHQYCSSNNDYSVKDYKRNLVFINKRYTKNNKPIRINSETSQQFLAMRKAANKDGINLIIVSAYRSYNHQRNLKNNPKYSEKATFPGYSEHHLGTTIDLLYVTFRDNDKNYKWLKNNAHKFGFVLTYFIGHQIKNIKPEANHWRYIGVEAAIKYYQIYFEDY</sequence>
<keyword evidence="2" id="KW-0121">Carboxypeptidase</keyword>
<dbReference type="Proteomes" id="UP000189670">
    <property type="component" value="Unassembled WGS sequence"/>
</dbReference>
<comment type="caution">
    <text evidence="2">The sequence shown here is derived from an EMBL/GenBank/DDBJ whole genome shotgun (WGS) entry which is preliminary data.</text>
</comment>
<name>A0A1V1PFX2_9BACT</name>
<reference evidence="3" key="1">
    <citation type="submission" date="2012-11" db="EMBL/GenBank/DDBJ databases">
        <authorList>
            <person name="Lucero-Rivera Y.E."/>
            <person name="Tovar-Ramirez D."/>
        </authorList>
    </citation>
    <scope>NUCLEOTIDE SEQUENCE [LARGE SCALE GENOMIC DNA]</scope>
    <source>
        <strain evidence="3">Araruama</strain>
    </source>
</reference>
<dbReference type="GO" id="GO:0004180">
    <property type="term" value="F:carboxypeptidase activity"/>
    <property type="evidence" value="ECO:0007669"/>
    <property type="project" value="UniProtKB-KW"/>
</dbReference>
<dbReference type="SUPFAM" id="SSF55166">
    <property type="entry name" value="Hedgehog/DD-peptidase"/>
    <property type="match status" value="1"/>
</dbReference>
<dbReference type="CDD" id="cd14852">
    <property type="entry name" value="LD-carboxypeptidase"/>
    <property type="match status" value="1"/>
</dbReference>
<organism evidence="2 3">
    <name type="scientific">Candidatus Magnetoglobus multicellularis str. Araruama</name>
    <dbReference type="NCBI Taxonomy" id="890399"/>
    <lineage>
        <taxon>Bacteria</taxon>
        <taxon>Pseudomonadati</taxon>
        <taxon>Thermodesulfobacteriota</taxon>
        <taxon>Desulfobacteria</taxon>
        <taxon>Desulfobacterales</taxon>
        <taxon>Desulfobacteraceae</taxon>
        <taxon>Candidatus Magnetoglobus</taxon>
    </lineage>
</organism>
<keyword evidence="2" id="KW-0645">Protease</keyword>
<dbReference type="PANTHER" id="PTHR34385">
    <property type="entry name" value="D-ALANYL-D-ALANINE CARBOXYPEPTIDASE"/>
    <property type="match status" value="1"/>
</dbReference>
<accession>A0A1V1PFX2</accession>
<protein>
    <submittedName>
        <fullName evidence="2">D-alanyl-D-alanine carboxypeptidase</fullName>
    </submittedName>
</protein>
<proteinExistence type="predicted"/>
<dbReference type="Pfam" id="PF02557">
    <property type="entry name" value="VanY"/>
    <property type="match status" value="1"/>
</dbReference>
<dbReference type="InterPro" id="IPR003709">
    <property type="entry name" value="VanY-like_core_dom"/>
</dbReference>
<dbReference type="InterPro" id="IPR009045">
    <property type="entry name" value="Zn_M74/Hedgehog-like"/>
</dbReference>
<feature type="domain" description="D-alanyl-D-alanine carboxypeptidase-like core" evidence="1">
    <location>
        <begin position="147"/>
        <end position="259"/>
    </location>
</feature>
<evidence type="ECO:0000313" key="2">
    <source>
        <dbReference type="EMBL" id="ETR73791.1"/>
    </source>
</evidence>
<gene>
    <name evidence="2" type="ORF">OMM_00685</name>
</gene>